<organism evidence="2 3">
    <name type="scientific">Haloplanus rallus</name>
    <dbReference type="NCBI Taxonomy" id="1816183"/>
    <lineage>
        <taxon>Archaea</taxon>
        <taxon>Methanobacteriati</taxon>
        <taxon>Methanobacteriota</taxon>
        <taxon>Stenosarchaea group</taxon>
        <taxon>Halobacteria</taxon>
        <taxon>Halobacteriales</taxon>
        <taxon>Haloferacaceae</taxon>
        <taxon>Haloplanus</taxon>
    </lineage>
</organism>
<dbReference type="InterPro" id="IPR025714">
    <property type="entry name" value="Methyltranfer_dom"/>
</dbReference>
<dbReference type="InterPro" id="IPR029063">
    <property type="entry name" value="SAM-dependent_MTases_sf"/>
</dbReference>
<evidence type="ECO:0000313" key="3">
    <source>
        <dbReference type="Proteomes" id="UP000428325"/>
    </source>
</evidence>
<dbReference type="PANTHER" id="PTHR43861:SF1">
    <property type="entry name" value="TRANS-ACONITATE 2-METHYLTRANSFERASE"/>
    <property type="match status" value="1"/>
</dbReference>
<dbReference type="GO" id="GO:0008168">
    <property type="term" value="F:methyltransferase activity"/>
    <property type="evidence" value="ECO:0007669"/>
    <property type="project" value="UniProtKB-KW"/>
</dbReference>
<feature type="domain" description="Methyltransferase" evidence="1">
    <location>
        <begin position="47"/>
        <end position="131"/>
    </location>
</feature>
<dbReference type="EMBL" id="CP034345">
    <property type="protein sequence ID" value="QGX94964.1"/>
    <property type="molecule type" value="Genomic_DNA"/>
</dbReference>
<name>A0A6B9F994_9EURY</name>
<dbReference type="SUPFAM" id="SSF53335">
    <property type="entry name" value="S-adenosyl-L-methionine-dependent methyltransferases"/>
    <property type="match status" value="1"/>
</dbReference>
<dbReference type="Gene3D" id="3.40.50.150">
    <property type="entry name" value="Vaccinia Virus protein VP39"/>
    <property type="match status" value="1"/>
</dbReference>
<sequence>MTTPDPDRAAAAQTFYSRWAGVYDRLARRAPGIRRLRRAAVARLDLSPGDTVVDVGCGTGANLLLLRDRVGPDGTVVGVDFAPGAVRRARALVAREGWTNVAVCRGDATRLPLDGADAVLATFLVGMLPDPAATVDGWLDGLDPSRIALLDLARSHRLPGRPLNPLFGVVVATTAPPGTRDHHDDPPARVLDRRVAGAHRTLLERCPSTSHGTRMGGFAYLSAGGR</sequence>
<dbReference type="PANTHER" id="PTHR43861">
    <property type="entry name" value="TRANS-ACONITATE 2-METHYLTRANSFERASE-RELATED"/>
    <property type="match status" value="1"/>
</dbReference>
<dbReference type="OrthoDB" id="182741at2157"/>
<keyword evidence="2" id="KW-0489">Methyltransferase</keyword>
<dbReference type="GO" id="GO:0032259">
    <property type="term" value="P:methylation"/>
    <property type="evidence" value="ECO:0007669"/>
    <property type="project" value="UniProtKB-KW"/>
</dbReference>
<dbReference type="CDD" id="cd02440">
    <property type="entry name" value="AdoMet_MTases"/>
    <property type="match status" value="1"/>
</dbReference>
<dbReference type="AlphaFoldDB" id="A0A6B9F994"/>
<accession>A0A6B9F994</accession>
<evidence type="ECO:0000313" key="2">
    <source>
        <dbReference type="EMBL" id="QGX94964.1"/>
    </source>
</evidence>
<dbReference type="Pfam" id="PF13847">
    <property type="entry name" value="Methyltransf_31"/>
    <property type="match status" value="1"/>
</dbReference>
<evidence type="ECO:0000259" key="1">
    <source>
        <dbReference type="Pfam" id="PF13847"/>
    </source>
</evidence>
<dbReference type="GeneID" id="43369724"/>
<keyword evidence="2" id="KW-0808">Transferase</keyword>
<protein>
    <submittedName>
        <fullName evidence="2">Class I SAM-dependent methyltransferase</fullName>
    </submittedName>
</protein>
<dbReference type="KEGG" id="hra:EI982_09265"/>
<gene>
    <name evidence="2" type="ORF">EI982_09265</name>
</gene>
<keyword evidence="3" id="KW-1185">Reference proteome</keyword>
<proteinExistence type="predicted"/>
<reference evidence="2 3" key="1">
    <citation type="submission" date="2018-12" db="EMBL/GenBank/DDBJ databases">
        <title>Complete genome sequence of Haloplanus rallus MBLA0036.</title>
        <authorList>
            <person name="Nam Y.-d."/>
            <person name="Kang J."/>
            <person name="Chung W.-H."/>
            <person name="Park Y.S."/>
        </authorList>
    </citation>
    <scope>NUCLEOTIDE SEQUENCE [LARGE SCALE GENOMIC DNA]</scope>
    <source>
        <strain evidence="2 3">MBLA0036</strain>
    </source>
</reference>
<dbReference type="Proteomes" id="UP000428325">
    <property type="component" value="Chromosome"/>
</dbReference>
<dbReference type="RefSeq" id="WP_157689421.1">
    <property type="nucleotide sequence ID" value="NZ_CP034345.1"/>
</dbReference>